<dbReference type="Proteomes" id="UP000216998">
    <property type="component" value="Unassembled WGS sequence"/>
</dbReference>
<dbReference type="Pfam" id="PF09361">
    <property type="entry name" value="Phasin_2"/>
    <property type="match status" value="1"/>
</dbReference>
<proteinExistence type="predicted"/>
<evidence type="ECO:0000313" key="3">
    <source>
        <dbReference type="Proteomes" id="UP000216998"/>
    </source>
</evidence>
<dbReference type="NCBIfam" id="TIGR01841">
    <property type="entry name" value="phasin"/>
    <property type="match status" value="1"/>
</dbReference>
<dbReference type="InterPro" id="IPR018968">
    <property type="entry name" value="Phasin"/>
</dbReference>
<feature type="domain" description="Phasin" evidence="1">
    <location>
        <begin position="44"/>
        <end position="140"/>
    </location>
</feature>
<reference evidence="2 3" key="1">
    <citation type="submission" date="2017-07" db="EMBL/GenBank/DDBJ databases">
        <title>Niveispirillum cyanobacteriorum sp. nov., isolated from cyanobacterial aggregates in a eutrophic lake.</title>
        <authorList>
            <person name="Cai H."/>
        </authorList>
    </citation>
    <scope>NUCLEOTIDE SEQUENCE [LARGE SCALE GENOMIC DNA]</scope>
    <source>
        <strain evidence="3">TH1-14</strain>
    </source>
</reference>
<keyword evidence="3" id="KW-1185">Reference proteome</keyword>
<protein>
    <submittedName>
        <fullName evidence="2">Phasin</fullName>
    </submittedName>
</protein>
<name>A0A255YWP9_9PROT</name>
<sequence>MMANTKNPFLDFDPAKFFDMNRFTDFQKAFGEFKLPSPDFEGVVATQRRNVEAIVAANQLAIEGYQAVARRQAEIIRQSLEETSAVVTELLTPGTPEDKVAKQAALVKASFEKASANLKELSELVAKSNSEAAEVLSKRVKESIEELQGVLAKVTAKKA</sequence>
<dbReference type="EMBL" id="NOXU01000030">
    <property type="protein sequence ID" value="OYQ33632.1"/>
    <property type="molecule type" value="Genomic_DNA"/>
</dbReference>
<accession>A0A255YWP9</accession>
<organism evidence="2 3">
    <name type="scientific">Niveispirillum lacus</name>
    <dbReference type="NCBI Taxonomy" id="1981099"/>
    <lineage>
        <taxon>Bacteria</taxon>
        <taxon>Pseudomonadati</taxon>
        <taxon>Pseudomonadota</taxon>
        <taxon>Alphaproteobacteria</taxon>
        <taxon>Rhodospirillales</taxon>
        <taxon>Azospirillaceae</taxon>
        <taxon>Niveispirillum</taxon>
    </lineage>
</organism>
<dbReference type="InterPro" id="IPR010127">
    <property type="entry name" value="Phasin_subfam-1"/>
</dbReference>
<dbReference type="RefSeq" id="WP_094457075.1">
    <property type="nucleotide sequence ID" value="NZ_NOXU01000030.1"/>
</dbReference>
<dbReference type="AlphaFoldDB" id="A0A255YWP9"/>
<comment type="caution">
    <text evidence="2">The sequence shown here is derived from an EMBL/GenBank/DDBJ whole genome shotgun (WGS) entry which is preliminary data.</text>
</comment>
<dbReference type="OrthoDB" id="9812006at2"/>
<gene>
    <name evidence="2" type="ORF">CHU95_14765</name>
</gene>
<evidence type="ECO:0000313" key="2">
    <source>
        <dbReference type="EMBL" id="OYQ33632.1"/>
    </source>
</evidence>
<evidence type="ECO:0000259" key="1">
    <source>
        <dbReference type="Pfam" id="PF09361"/>
    </source>
</evidence>